<dbReference type="PANTHER" id="PTHR46233">
    <property type="entry name" value="HYDROXYACYLGLUTATHIONE HYDROLASE GLOC"/>
    <property type="match status" value="1"/>
</dbReference>
<dbReference type="EMBL" id="CP015756">
    <property type="protein sequence ID" value="APC40687.1"/>
    <property type="molecule type" value="Genomic_DNA"/>
</dbReference>
<organism evidence="6 7">
    <name type="scientific">Clostridium estertheticum subsp. estertheticum</name>
    <dbReference type="NCBI Taxonomy" id="1552"/>
    <lineage>
        <taxon>Bacteria</taxon>
        <taxon>Bacillati</taxon>
        <taxon>Bacillota</taxon>
        <taxon>Clostridia</taxon>
        <taxon>Eubacteriales</taxon>
        <taxon>Clostridiaceae</taxon>
        <taxon>Clostridium</taxon>
    </lineage>
</organism>
<keyword evidence="2" id="KW-0479">Metal-binding</keyword>
<dbReference type="Pfam" id="PF00753">
    <property type="entry name" value="Lactamase_B"/>
    <property type="match status" value="1"/>
</dbReference>
<dbReference type="CDD" id="cd06262">
    <property type="entry name" value="metallo-hydrolase-like_MBL-fold"/>
    <property type="match status" value="1"/>
</dbReference>
<evidence type="ECO:0000256" key="1">
    <source>
        <dbReference type="ARBA" id="ARBA00001947"/>
    </source>
</evidence>
<dbReference type="RefSeq" id="WP_071612977.1">
    <property type="nucleotide sequence ID" value="NZ_CP015756.1"/>
</dbReference>
<gene>
    <name evidence="6" type="ORF">A7L45_11670</name>
</gene>
<comment type="cofactor">
    <cofactor evidence="1">
        <name>Zn(2+)</name>
        <dbReference type="ChEBI" id="CHEBI:29105"/>
    </cofactor>
</comment>
<dbReference type="Proteomes" id="UP000182569">
    <property type="component" value="Chromosome"/>
</dbReference>
<evidence type="ECO:0000313" key="7">
    <source>
        <dbReference type="Proteomes" id="UP000182569"/>
    </source>
</evidence>
<accession>A0A1J0GHC9</accession>
<evidence type="ECO:0000256" key="2">
    <source>
        <dbReference type="ARBA" id="ARBA00022723"/>
    </source>
</evidence>
<dbReference type="PANTHER" id="PTHR46233:SF3">
    <property type="entry name" value="HYDROXYACYLGLUTATHIONE HYDROLASE GLOC"/>
    <property type="match status" value="1"/>
</dbReference>
<keyword evidence="4" id="KW-0862">Zinc</keyword>
<dbReference type="STRING" id="1552.A7L45_11670"/>
<keyword evidence="3 6" id="KW-0378">Hydrolase</keyword>
<evidence type="ECO:0000259" key="5">
    <source>
        <dbReference type="SMART" id="SM00849"/>
    </source>
</evidence>
<dbReference type="InterPro" id="IPR036866">
    <property type="entry name" value="RibonucZ/Hydroxyglut_hydro"/>
</dbReference>
<dbReference type="KEGG" id="ceu:A7L45_11670"/>
<dbReference type="InterPro" id="IPR051453">
    <property type="entry name" value="MBL_Glyoxalase_II"/>
</dbReference>
<dbReference type="GO" id="GO:0016787">
    <property type="term" value="F:hydrolase activity"/>
    <property type="evidence" value="ECO:0007669"/>
    <property type="project" value="UniProtKB-KW"/>
</dbReference>
<dbReference type="AlphaFoldDB" id="A0A1J0GHC9"/>
<proteinExistence type="predicted"/>
<keyword evidence="7" id="KW-1185">Reference proteome</keyword>
<feature type="domain" description="Metallo-beta-lactamase" evidence="5">
    <location>
        <begin position="12"/>
        <end position="184"/>
    </location>
</feature>
<protein>
    <submittedName>
        <fullName evidence="6">MBL fold metallo-hydrolase</fullName>
    </submittedName>
</protein>
<reference evidence="7" key="1">
    <citation type="journal article" date="2016" name="Front. Microbiol.">
        <title>Complete Genome Sequence of Clostridium estertheticum DSM 8809, a Microbe Identified in Spoiled Vacuum Packed Beef.</title>
        <authorList>
            <person name="Yu Z."/>
            <person name="Gunn L."/>
            <person name="Brennan E."/>
            <person name="Reid R."/>
            <person name="Wall P.G."/>
            <person name="Gaora O.P."/>
            <person name="Hurley D."/>
            <person name="Bolton D."/>
            <person name="Fanning S."/>
        </authorList>
    </citation>
    <scope>NUCLEOTIDE SEQUENCE [LARGE SCALE GENOMIC DNA]</scope>
    <source>
        <strain evidence="7">DSM 8809</strain>
    </source>
</reference>
<dbReference type="SUPFAM" id="SSF56281">
    <property type="entry name" value="Metallo-hydrolase/oxidoreductase"/>
    <property type="match status" value="1"/>
</dbReference>
<evidence type="ECO:0000313" key="6">
    <source>
        <dbReference type="EMBL" id="APC40687.1"/>
    </source>
</evidence>
<evidence type="ECO:0000256" key="3">
    <source>
        <dbReference type="ARBA" id="ARBA00022801"/>
    </source>
</evidence>
<evidence type="ECO:0000256" key="4">
    <source>
        <dbReference type="ARBA" id="ARBA00022833"/>
    </source>
</evidence>
<name>A0A1J0GHC9_9CLOT</name>
<dbReference type="Gene3D" id="3.60.15.10">
    <property type="entry name" value="Ribonuclease Z/Hydroxyacylglutathione hydrolase-like"/>
    <property type="match status" value="1"/>
</dbReference>
<dbReference type="GO" id="GO:0046872">
    <property type="term" value="F:metal ion binding"/>
    <property type="evidence" value="ECO:0007669"/>
    <property type="project" value="UniProtKB-KW"/>
</dbReference>
<dbReference type="InterPro" id="IPR001279">
    <property type="entry name" value="Metallo-B-lactamas"/>
</dbReference>
<sequence length="202" mass="21462">MEIKKVIAGIYGANCYIVMDKNTGEAVVIDPGGDVDDIVKVINNMGAKVKYILLTHGHVDHTSGVCELKAITNAIVCINKKDDDLITKGEYLFGPLIKGGADKLLSDGDIIKIENIQITCVDTPGHTPGGMSFLTGKCSFTGDTLFAGSIGRTDFVGGDFNAIINSIKSKLLCLSGDTLVYPGHGPSSTINKEKLNNPFLQD</sequence>
<dbReference type="SMART" id="SM00849">
    <property type="entry name" value="Lactamase_B"/>
    <property type="match status" value="1"/>
</dbReference>
<dbReference type="OrthoDB" id="9802248at2"/>